<gene>
    <name evidence="1" type="ORF">Triagg1_3872</name>
</gene>
<comment type="caution">
    <text evidence="1">The sequence shown here is derived from an EMBL/GenBank/DDBJ whole genome shotgun (WGS) entry which is preliminary data.</text>
</comment>
<evidence type="ECO:0000313" key="1">
    <source>
        <dbReference type="EMBL" id="KAK4077540.1"/>
    </source>
</evidence>
<sequence length="164" mass="18375">MEIQLKGLKFSRGGVFALPCAPRLVFKISNEPDGSDLRTRWGYAKGTAEIIEQHKFDLVVLPPQTYYILTDGRRHHLIAEERLSLTANPFVHKQLYESLGARLEPALRQLVAFILATGFRDVDFRYIPILDKGLTTAPEATPKIELVDFSDLGSIEGGRPTDLP</sequence>
<accession>A0AAE1IH02</accession>
<keyword evidence="2" id="KW-1185">Reference proteome</keyword>
<name>A0AAE1IH02_9HYPO</name>
<dbReference type="EMBL" id="JAWRVG010000011">
    <property type="protein sequence ID" value="KAK4077540.1"/>
    <property type="molecule type" value="Genomic_DNA"/>
</dbReference>
<dbReference type="AlphaFoldDB" id="A0AAE1IH02"/>
<evidence type="ECO:0000313" key="2">
    <source>
        <dbReference type="Proteomes" id="UP001273209"/>
    </source>
</evidence>
<reference evidence="1" key="1">
    <citation type="submission" date="2023-11" db="EMBL/GenBank/DDBJ databases">
        <title>The genome sequences of three competitors of mushroom-forming fungi.</title>
        <authorList>
            <person name="Beijen E."/>
            <person name="Ohm R.A."/>
        </authorList>
    </citation>
    <scope>NUCLEOTIDE SEQUENCE</scope>
    <source>
        <strain evidence="1">CBS 100526</strain>
    </source>
</reference>
<protein>
    <submittedName>
        <fullName evidence="1">Uncharacterized protein</fullName>
    </submittedName>
</protein>
<dbReference type="GeneID" id="87918117"/>
<dbReference type="Proteomes" id="UP001273209">
    <property type="component" value="Unassembled WGS sequence"/>
</dbReference>
<dbReference type="RefSeq" id="XP_062757375.1">
    <property type="nucleotide sequence ID" value="XM_062898212.1"/>
</dbReference>
<proteinExistence type="predicted"/>
<organism evidence="1 2">
    <name type="scientific">Trichoderma aggressivum f. europaeum</name>
    <dbReference type="NCBI Taxonomy" id="173218"/>
    <lineage>
        <taxon>Eukaryota</taxon>
        <taxon>Fungi</taxon>
        <taxon>Dikarya</taxon>
        <taxon>Ascomycota</taxon>
        <taxon>Pezizomycotina</taxon>
        <taxon>Sordariomycetes</taxon>
        <taxon>Hypocreomycetidae</taxon>
        <taxon>Hypocreales</taxon>
        <taxon>Hypocreaceae</taxon>
        <taxon>Trichoderma</taxon>
    </lineage>
</organism>